<comment type="similarity">
    <text evidence="2">Belongs to the tyrosinase family.</text>
</comment>
<dbReference type="SMR" id="A0A9R1WUM3"/>
<gene>
    <name evidence="11" type="ORF">LSAT_V11C900497000</name>
</gene>
<dbReference type="Proteomes" id="UP000235145">
    <property type="component" value="Unassembled WGS sequence"/>
</dbReference>
<dbReference type="AlphaFoldDB" id="A0A9R1WUM3"/>
<dbReference type="PROSITE" id="PS00498">
    <property type="entry name" value="TYROSINASE_2"/>
    <property type="match status" value="1"/>
</dbReference>
<evidence type="ECO:0000259" key="10">
    <source>
        <dbReference type="PROSITE" id="PS00498"/>
    </source>
</evidence>
<feature type="domain" description="Tyrosinase copper-binding" evidence="9">
    <location>
        <begin position="216"/>
        <end position="233"/>
    </location>
</feature>
<evidence type="ECO:0000313" key="12">
    <source>
        <dbReference type="Proteomes" id="UP000235145"/>
    </source>
</evidence>
<dbReference type="InterPro" id="IPR050316">
    <property type="entry name" value="Tyrosinase/Hemocyanin"/>
</dbReference>
<dbReference type="InterPro" id="IPR022739">
    <property type="entry name" value="Polyphenol_oxidase_cen"/>
</dbReference>
<keyword evidence="12" id="KW-1185">Reference proteome</keyword>
<comment type="cofactor">
    <cofactor evidence="1">
        <name>Cu(2+)</name>
        <dbReference type="ChEBI" id="CHEBI:29036"/>
    </cofactor>
</comment>
<organism evidence="11 12">
    <name type="scientific">Lactuca sativa</name>
    <name type="common">Garden lettuce</name>
    <dbReference type="NCBI Taxonomy" id="4236"/>
    <lineage>
        <taxon>Eukaryota</taxon>
        <taxon>Viridiplantae</taxon>
        <taxon>Streptophyta</taxon>
        <taxon>Embryophyta</taxon>
        <taxon>Tracheophyta</taxon>
        <taxon>Spermatophyta</taxon>
        <taxon>Magnoliopsida</taxon>
        <taxon>eudicotyledons</taxon>
        <taxon>Gunneridae</taxon>
        <taxon>Pentapetalae</taxon>
        <taxon>asterids</taxon>
        <taxon>campanulids</taxon>
        <taxon>Asterales</taxon>
        <taxon>Asteraceae</taxon>
        <taxon>Cichorioideae</taxon>
        <taxon>Cichorieae</taxon>
        <taxon>Lactucinae</taxon>
        <taxon>Lactuca</taxon>
    </lineage>
</organism>
<dbReference type="PROSITE" id="PS00497">
    <property type="entry name" value="TYROSINASE_1"/>
    <property type="match status" value="1"/>
</dbReference>
<dbReference type="InterPro" id="IPR008922">
    <property type="entry name" value="Di-copper_centre_dom_sf"/>
</dbReference>
<dbReference type="PANTHER" id="PTHR11474">
    <property type="entry name" value="TYROSINASE FAMILY MEMBER"/>
    <property type="match status" value="1"/>
</dbReference>
<feature type="region of interest" description="Disordered" evidence="8">
    <location>
        <begin position="1"/>
        <end position="22"/>
    </location>
</feature>
<dbReference type="PANTHER" id="PTHR11474:SF123">
    <property type="entry name" value="CATECHOL OXIDASE"/>
    <property type="match status" value="1"/>
</dbReference>
<dbReference type="OrthoDB" id="6132182at2759"/>
<evidence type="ECO:0000259" key="9">
    <source>
        <dbReference type="PROSITE" id="PS00497"/>
    </source>
</evidence>
<evidence type="ECO:0000256" key="8">
    <source>
        <dbReference type="SAM" id="MobiDB-lite"/>
    </source>
</evidence>
<dbReference type="Pfam" id="PF00264">
    <property type="entry name" value="Tyrosinase"/>
    <property type="match status" value="1"/>
</dbReference>
<keyword evidence="3" id="KW-0479">Metal-binding</keyword>
<evidence type="ECO:0000256" key="5">
    <source>
        <dbReference type="ARBA" id="ARBA00023002"/>
    </source>
</evidence>
<name>A0A9R1WUM3_LACSA</name>
<dbReference type="GO" id="GO:0004097">
    <property type="term" value="F:catechol oxidase activity"/>
    <property type="evidence" value="ECO:0007669"/>
    <property type="project" value="InterPro"/>
</dbReference>
<evidence type="ECO:0000256" key="7">
    <source>
        <dbReference type="ARBA" id="ARBA00023157"/>
    </source>
</evidence>
<keyword evidence="4" id="KW-0883">Thioether bond</keyword>
<dbReference type="GO" id="GO:0046872">
    <property type="term" value="F:metal ion binding"/>
    <property type="evidence" value="ECO:0007669"/>
    <property type="project" value="UniProtKB-KW"/>
</dbReference>
<sequence length="627" mass="71571">MASLSFTLATPTTSSSPFFSQTTTKQRRLMKTHGKQTHRFQVSCNVSSNNHEKPLPKNPQPQKLILPQTSLDLQNVDRRNLLLGLGGVYSTATLSGLPPAFAEAIKAPFNQPDRPCKDAVSGFDINKKLLRPIDCCPLSKNGPESHFKFPDKSSKTRIRYPLHKLPVGYLDKYMDAIQKMKDLPDSDPRSFNNQAKVHCAYCNGSYTQNGQELQIHNSWLFFPFHRWYLYFYERILGDLIGDSTFGLPYWNWDNPEGMTIPHFFVEKQCNNYKFENGENPLYDKYRDESHLRYELVDLDYSGRNRDLCYDQKEINLATMNRQMMRNAFDATSFFGGKYVAGDEPIPRGDNVVGSVEAGCHTAVHRWVGNPDPKGNKEDMGNFYSAGYDPLFYVHHSNVDRMWTLWKQMGGKEPTDTDWENASYVFYDEKQNPVRVYNKQSVDLSNLKYEYHSSATPWTDRPPRSRCNRPGYPKRNNTKDFPNQKDPPEALTLTDSTVRLRVKRPPASKNRNAEQKKSEKEILCLIGISFDCTEAAKFDVFVNDCDEEQITPCDSENVGSFAAVPHAKGMAMGCKSGMRFSLTELLEETKAEGDESIRVTIVPRTTPGKKVKVTIDAIEIRLIPVLEK</sequence>
<keyword evidence="5" id="KW-0560">Oxidoreductase</keyword>
<evidence type="ECO:0000256" key="1">
    <source>
        <dbReference type="ARBA" id="ARBA00001973"/>
    </source>
</evidence>
<evidence type="ECO:0000256" key="3">
    <source>
        <dbReference type="ARBA" id="ARBA00022723"/>
    </source>
</evidence>
<dbReference type="InterPro" id="IPR022740">
    <property type="entry name" value="Polyphenol_oxidase_C"/>
</dbReference>
<evidence type="ECO:0000256" key="6">
    <source>
        <dbReference type="ARBA" id="ARBA00023008"/>
    </source>
</evidence>
<dbReference type="EMBL" id="NBSK02000009">
    <property type="protein sequence ID" value="KAJ0188044.1"/>
    <property type="molecule type" value="Genomic_DNA"/>
</dbReference>
<dbReference type="Pfam" id="PF12143">
    <property type="entry name" value="PPO1_KFDV"/>
    <property type="match status" value="1"/>
</dbReference>
<protein>
    <recommendedName>
        <fullName evidence="9 10">Tyrosinase copper-binding domain-containing protein</fullName>
    </recommendedName>
</protein>
<reference evidence="11 12" key="1">
    <citation type="journal article" date="2017" name="Nat. Commun.">
        <title>Genome assembly with in vitro proximity ligation data and whole-genome triplication in lettuce.</title>
        <authorList>
            <person name="Reyes-Chin-Wo S."/>
            <person name="Wang Z."/>
            <person name="Yang X."/>
            <person name="Kozik A."/>
            <person name="Arikit S."/>
            <person name="Song C."/>
            <person name="Xia L."/>
            <person name="Froenicke L."/>
            <person name="Lavelle D.O."/>
            <person name="Truco M.J."/>
            <person name="Xia R."/>
            <person name="Zhu S."/>
            <person name="Xu C."/>
            <person name="Xu H."/>
            <person name="Xu X."/>
            <person name="Cox K."/>
            <person name="Korf I."/>
            <person name="Meyers B.C."/>
            <person name="Michelmore R.W."/>
        </authorList>
    </citation>
    <scope>NUCLEOTIDE SEQUENCE [LARGE SCALE GENOMIC DNA]</scope>
    <source>
        <strain evidence="12">cv. Salinas</strain>
        <tissue evidence="11">Seedlings</tissue>
    </source>
</reference>
<evidence type="ECO:0000256" key="2">
    <source>
        <dbReference type="ARBA" id="ARBA00009928"/>
    </source>
</evidence>
<dbReference type="Pfam" id="PF12142">
    <property type="entry name" value="PPO1_DWL"/>
    <property type="match status" value="1"/>
</dbReference>
<feature type="region of interest" description="Disordered" evidence="8">
    <location>
        <begin position="453"/>
        <end position="514"/>
    </location>
</feature>
<evidence type="ECO:0000256" key="4">
    <source>
        <dbReference type="ARBA" id="ARBA00022784"/>
    </source>
</evidence>
<evidence type="ECO:0000313" key="11">
    <source>
        <dbReference type="EMBL" id="KAJ0188044.1"/>
    </source>
</evidence>
<dbReference type="Gene3D" id="1.10.1280.10">
    <property type="entry name" value="Di-copper center containing domain from catechol oxidase"/>
    <property type="match status" value="1"/>
</dbReference>
<keyword evidence="7" id="KW-1015">Disulfide bond</keyword>
<dbReference type="InterPro" id="IPR002227">
    <property type="entry name" value="Tyrosinase_Cu-bd"/>
</dbReference>
<accession>A0A9R1WUM3</accession>
<dbReference type="SUPFAM" id="SSF48056">
    <property type="entry name" value="Di-copper centre-containing domain"/>
    <property type="match status" value="1"/>
</dbReference>
<keyword evidence="6" id="KW-0186">Copper</keyword>
<proteinExistence type="inferred from homology"/>
<dbReference type="PRINTS" id="PR00092">
    <property type="entry name" value="TYROSINASE"/>
</dbReference>
<feature type="domain" description="Tyrosinase copper-binding" evidence="10">
    <location>
        <begin position="388"/>
        <end position="399"/>
    </location>
</feature>
<comment type="caution">
    <text evidence="11">The sequence shown here is derived from an EMBL/GenBank/DDBJ whole genome shotgun (WGS) entry which is preliminary data.</text>
</comment>